<accession>A0ABS7ET69</accession>
<dbReference type="InterPro" id="IPR003594">
    <property type="entry name" value="HATPase_dom"/>
</dbReference>
<dbReference type="InterPro" id="IPR004358">
    <property type="entry name" value="Sig_transdc_His_kin-like_C"/>
</dbReference>
<gene>
    <name evidence="10" type="ORF">K1F36_12460</name>
</gene>
<feature type="domain" description="Histidine kinase" evidence="9">
    <location>
        <begin position="166"/>
        <end position="372"/>
    </location>
</feature>
<dbReference type="InterPro" id="IPR005467">
    <property type="entry name" value="His_kinase_dom"/>
</dbReference>
<reference evidence="10 11" key="1">
    <citation type="submission" date="2021-08" db="EMBL/GenBank/DDBJ databases">
        <title>Muricauda profundi sp. nov., a marine bacterium isolated from deep seawater of the Mariana Trench.</title>
        <authorList>
            <person name="Wei Y."/>
        </authorList>
    </citation>
    <scope>NUCLEOTIDE SEQUENCE [LARGE SCALE GENOMIC DNA]</scope>
    <source>
        <strain evidence="10 11">W52</strain>
    </source>
</reference>
<keyword evidence="4" id="KW-0808">Transferase</keyword>
<evidence type="ECO:0000256" key="6">
    <source>
        <dbReference type="ARBA" id="ARBA00022777"/>
    </source>
</evidence>
<dbReference type="Proteomes" id="UP001196136">
    <property type="component" value="Unassembled WGS sequence"/>
</dbReference>
<evidence type="ECO:0000313" key="11">
    <source>
        <dbReference type="Proteomes" id="UP001196136"/>
    </source>
</evidence>
<sequence>MYLYGQNVSSAMINTEQKLKERVKELTCLYEVTSIIVNSGYDELSTSLEAIAYCLKRGWRFPEDAEAAVSIGTYQVQTSGFDKQMNLLSCDVIVFNKVEGTISVGYPASDYSDEDFLPEEKTLLKNVCLAVGNLMERKQIHDSEAETKRQMERNDRLHIMGEITAGIAHELNTPLANILGFTELLMDEATDTGTKRDLQTILDNAIFSREIVKKLMFFTCEMPQQMELVELNKVVDSVIRLMGPSLRAKQLSVIKSYDNDDLRIRANTVQLTQVMFNLIMNAAYYSPVRGEIKVEVLSTKQKIIINIVDQGEGIAPGQENKIFEPFYTTKPIGEGTGLGLSVVHGIIKSYKGSIVHRPNVPKGTIFTIEFPN</sequence>
<comment type="catalytic activity">
    <reaction evidence="1">
        <text>ATP + protein L-histidine = ADP + protein N-phospho-L-histidine.</text>
        <dbReference type="EC" id="2.7.13.3"/>
    </reaction>
</comment>
<evidence type="ECO:0000313" key="10">
    <source>
        <dbReference type="EMBL" id="MBW8200641.1"/>
    </source>
</evidence>
<keyword evidence="3" id="KW-0597">Phosphoprotein</keyword>
<keyword evidence="7" id="KW-0067">ATP-binding</keyword>
<dbReference type="InterPro" id="IPR036097">
    <property type="entry name" value="HisK_dim/P_sf"/>
</dbReference>
<name>A0ABS7ET69_9FLAO</name>
<dbReference type="GO" id="GO:0016301">
    <property type="term" value="F:kinase activity"/>
    <property type="evidence" value="ECO:0007669"/>
    <property type="project" value="UniProtKB-KW"/>
</dbReference>
<dbReference type="InterPro" id="IPR036890">
    <property type="entry name" value="HATPase_C_sf"/>
</dbReference>
<keyword evidence="11" id="KW-1185">Reference proteome</keyword>
<keyword evidence="8" id="KW-0902">Two-component regulatory system</keyword>
<evidence type="ECO:0000256" key="2">
    <source>
        <dbReference type="ARBA" id="ARBA00012438"/>
    </source>
</evidence>
<dbReference type="SMART" id="SM00388">
    <property type="entry name" value="HisKA"/>
    <property type="match status" value="1"/>
</dbReference>
<dbReference type="EC" id="2.7.13.3" evidence="2"/>
<dbReference type="SUPFAM" id="SSF47384">
    <property type="entry name" value="Homodimeric domain of signal transducing histidine kinase"/>
    <property type="match status" value="1"/>
</dbReference>
<dbReference type="SUPFAM" id="SSF55874">
    <property type="entry name" value="ATPase domain of HSP90 chaperone/DNA topoisomerase II/histidine kinase"/>
    <property type="match status" value="1"/>
</dbReference>
<evidence type="ECO:0000256" key="8">
    <source>
        <dbReference type="ARBA" id="ARBA00023012"/>
    </source>
</evidence>
<dbReference type="PROSITE" id="PS50109">
    <property type="entry name" value="HIS_KIN"/>
    <property type="match status" value="1"/>
</dbReference>
<dbReference type="EMBL" id="JAHZSV010000016">
    <property type="protein sequence ID" value="MBW8200641.1"/>
    <property type="molecule type" value="Genomic_DNA"/>
</dbReference>
<dbReference type="PANTHER" id="PTHR43065:SF10">
    <property type="entry name" value="PEROXIDE STRESS-ACTIVATED HISTIDINE KINASE MAK3"/>
    <property type="match status" value="1"/>
</dbReference>
<dbReference type="PANTHER" id="PTHR43065">
    <property type="entry name" value="SENSOR HISTIDINE KINASE"/>
    <property type="match status" value="1"/>
</dbReference>
<evidence type="ECO:0000256" key="5">
    <source>
        <dbReference type="ARBA" id="ARBA00022741"/>
    </source>
</evidence>
<evidence type="ECO:0000256" key="1">
    <source>
        <dbReference type="ARBA" id="ARBA00000085"/>
    </source>
</evidence>
<proteinExistence type="predicted"/>
<dbReference type="Pfam" id="PF00512">
    <property type="entry name" value="HisKA"/>
    <property type="match status" value="1"/>
</dbReference>
<dbReference type="SMART" id="SM00387">
    <property type="entry name" value="HATPase_c"/>
    <property type="match status" value="1"/>
</dbReference>
<organism evidence="10 11">
    <name type="scientific">Flagellimonas abyssi</name>
    <dbReference type="NCBI Taxonomy" id="2864871"/>
    <lineage>
        <taxon>Bacteria</taxon>
        <taxon>Pseudomonadati</taxon>
        <taxon>Bacteroidota</taxon>
        <taxon>Flavobacteriia</taxon>
        <taxon>Flavobacteriales</taxon>
        <taxon>Flavobacteriaceae</taxon>
        <taxon>Flagellimonas</taxon>
    </lineage>
</organism>
<dbReference type="CDD" id="cd00082">
    <property type="entry name" value="HisKA"/>
    <property type="match status" value="1"/>
</dbReference>
<comment type="caution">
    <text evidence="10">The sequence shown here is derived from an EMBL/GenBank/DDBJ whole genome shotgun (WGS) entry which is preliminary data.</text>
</comment>
<dbReference type="Gene3D" id="3.30.565.10">
    <property type="entry name" value="Histidine kinase-like ATPase, C-terminal domain"/>
    <property type="match status" value="1"/>
</dbReference>
<keyword evidence="5" id="KW-0547">Nucleotide-binding</keyword>
<dbReference type="Pfam" id="PF02518">
    <property type="entry name" value="HATPase_c"/>
    <property type="match status" value="1"/>
</dbReference>
<dbReference type="PRINTS" id="PR00344">
    <property type="entry name" value="BCTRLSENSOR"/>
</dbReference>
<protein>
    <recommendedName>
        <fullName evidence="2">histidine kinase</fullName>
        <ecNumber evidence="2">2.7.13.3</ecNumber>
    </recommendedName>
</protein>
<dbReference type="Gene3D" id="1.10.287.130">
    <property type="match status" value="1"/>
</dbReference>
<dbReference type="InterPro" id="IPR003661">
    <property type="entry name" value="HisK_dim/P_dom"/>
</dbReference>
<keyword evidence="6 10" id="KW-0418">Kinase</keyword>
<evidence type="ECO:0000256" key="4">
    <source>
        <dbReference type="ARBA" id="ARBA00022679"/>
    </source>
</evidence>
<evidence type="ECO:0000256" key="3">
    <source>
        <dbReference type="ARBA" id="ARBA00022553"/>
    </source>
</evidence>
<evidence type="ECO:0000256" key="7">
    <source>
        <dbReference type="ARBA" id="ARBA00022840"/>
    </source>
</evidence>
<evidence type="ECO:0000259" key="9">
    <source>
        <dbReference type="PROSITE" id="PS50109"/>
    </source>
</evidence>